<accession>A0A1F6WUQ3</accession>
<comment type="caution">
    <text evidence="1">The sequence shown here is derived from an EMBL/GenBank/DDBJ whole genome shotgun (WGS) entry which is preliminary data.</text>
</comment>
<name>A0A1F6WUQ3_9BACT</name>
<evidence type="ECO:0000313" key="1">
    <source>
        <dbReference type="EMBL" id="OGI85544.1"/>
    </source>
</evidence>
<proteinExistence type="predicted"/>
<evidence type="ECO:0000313" key="2">
    <source>
        <dbReference type="Proteomes" id="UP000176187"/>
    </source>
</evidence>
<dbReference type="STRING" id="1801774.A3A05_02310"/>
<organism evidence="1 2">
    <name type="scientific">Candidatus Nomurabacteria bacterium RIFCSPLOWO2_01_FULL_41_12</name>
    <dbReference type="NCBI Taxonomy" id="1801774"/>
    <lineage>
        <taxon>Bacteria</taxon>
        <taxon>Candidatus Nomuraibacteriota</taxon>
    </lineage>
</organism>
<protein>
    <submittedName>
        <fullName evidence="1">Uncharacterized protein</fullName>
    </submittedName>
</protein>
<dbReference type="AlphaFoldDB" id="A0A1F6WUQ3"/>
<gene>
    <name evidence="1" type="ORF">A3A05_02310</name>
</gene>
<sequence length="228" mass="25538">MLFQGGKVVSNDTSVNVHEVYGRIQKLWFMIGKMIMDGTRDPHKVVKALRQLVGELPRLDHVKNVYAELLWLWYSLITTTSYLGSERVMDVLQAIVDDSEKFRPTPTRVPAEFSLLAYLGVVSVDGRKLSVRAFSLVTSDATFQECLSFLEREEAVLVGEPGVKAVFAEKVNRVPRGYWCVSFGENTEEEATEMAVFAYPGGPWSRSVLAKHGLNETSAVLVFNEVSE</sequence>
<reference evidence="1 2" key="1">
    <citation type="journal article" date="2016" name="Nat. Commun.">
        <title>Thousands of microbial genomes shed light on interconnected biogeochemical processes in an aquifer system.</title>
        <authorList>
            <person name="Anantharaman K."/>
            <person name="Brown C.T."/>
            <person name="Hug L.A."/>
            <person name="Sharon I."/>
            <person name="Castelle C.J."/>
            <person name="Probst A.J."/>
            <person name="Thomas B.C."/>
            <person name="Singh A."/>
            <person name="Wilkins M.J."/>
            <person name="Karaoz U."/>
            <person name="Brodie E.L."/>
            <person name="Williams K.H."/>
            <person name="Hubbard S.S."/>
            <person name="Banfield J.F."/>
        </authorList>
    </citation>
    <scope>NUCLEOTIDE SEQUENCE [LARGE SCALE GENOMIC DNA]</scope>
</reference>
<dbReference type="Proteomes" id="UP000176187">
    <property type="component" value="Unassembled WGS sequence"/>
</dbReference>
<dbReference type="EMBL" id="MFUY01000030">
    <property type="protein sequence ID" value="OGI85544.1"/>
    <property type="molecule type" value="Genomic_DNA"/>
</dbReference>